<keyword evidence="2" id="KW-0238">DNA-binding</keyword>
<dbReference type="OrthoDB" id="952277at2"/>
<name>A0A4Z0L510_9FLAO</name>
<dbReference type="Proteomes" id="UP000297407">
    <property type="component" value="Unassembled WGS sequence"/>
</dbReference>
<keyword evidence="6" id="KW-1185">Reference proteome</keyword>
<evidence type="ECO:0000256" key="1">
    <source>
        <dbReference type="ARBA" id="ARBA00023015"/>
    </source>
</evidence>
<keyword evidence="1" id="KW-0805">Transcription regulation</keyword>
<dbReference type="SUPFAM" id="SSF46689">
    <property type="entry name" value="Homeodomain-like"/>
    <property type="match status" value="1"/>
</dbReference>
<dbReference type="RefSeq" id="WP_135527102.1">
    <property type="nucleotide sequence ID" value="NZ_SRLH01000007.1"/>
</dbReference>
<evidence type="ECO:0000259" key="4">
    <source>
        <dbReference type="PROSITE" id="PS01124"/>
    </source>
</evidence>
<dbReference type="PANTHER" id="PTHR43280:SF28">
    <property type="entry name" value="HTH-TYPE TRANSCRIPTIONAL ACTIVATOR RHAS"/>
    <property type="match status" value="1"/>
</dbReference>
<dbReference type="PROSITE" id="PS01124">
    <property type="entry name" value="HTH_ARAC_FAMILY_2"/>
    <property type="match status" value="1"/>
</dbReference>
<evidence type="ECO:0000313" key="6">
    <source>
        <dbReference type="Proteomes" id="UP000297407"/>
    </source>
</evidence>
<dbReference type="AlphaFoldDB" id="A0A4Z0L510"/>
<gene>
    <name evidence="5" type="ORF">E4635_12830</name>
</gene>
<proteinExistence type="predicted"/>
<dbReference type="Gene3D" id="1.10.10.60">
    <property type="entry name" value="Homeodomain-like"/>
    <property type="match status" value="1"/>
</dbReference>
<dbReference type="SMART" id="SM00342">
    <property type="entry name" value="HTH_ARAC"/>
    <property type="match status" value="1"/>
</dbReference>
<dbReference type="InterPro" id="IPR009057">
    <property type="entry name" value="Homeodomain-like_sf"/>
</dbReference>
<dbReference type="EMBL" id="SRLH01000007">
    <property type="protein sequence ID" value="TGD57048.1"/>
    <property type="molecule type" value="Genomic_DNA"/>
</dbReference>
<keyword evidence="3" id="KW-0804">Transcription</keyword>
<dbReference type="PROSITE" id="PS00041">
    <property type="entry name" value="HTH_ARAC_FAMILY_1"/>
    <property type="match status" value="1"/>
</dbReference>
<comment type="caution">
    <text evidence="5">The sequence shown here is derived from an EMBL/GenBank/DDBJ whole genome shotgun (WGS) entry which is preliminary data.</text>
</comment>
<reference evidence="5 6" key="1">
    <citation type="submission" date="2019-04" db="EMBL/GenBank/DDBJ databases">
        <title>Flavobacterium sp. strain DS2-A Genome sequencing and assembly.</title>
        <authorList>
            <person name="Kim I."/>
        </authorList>
    </citation>
    <scope>NUCLEOTIDE SEQUENCE [LARGE SCALE GENOMIC DNA]</scope>
    <source>
        <strain evidence="5 6">DS2-A</strain>
    </source>
</reference>
<sequence>MKTLYIKNMVCGRCKMVVKSEFEQLGLPVVSVGLGEVELEEELTGEQKQALLQRLHVLGFDLIDDKKSKTIEKIKTLIIDLVYHQNNELKTNLSDYLSKNLLQDYNSLSNLFSEVENTTIEKYFIHQKIEKVKELIMYNELTLSEIADLLNYSNVAHLSNQFKKITGFTPTYFKQLKDKKRQQIELL</sequence>
<dbReference type="GO" id="GO:0003700">
    <property type="term" value="F:DNA-binding transcription factor activity"/>
    <property type="evidence" value="ECO:0007669"/>
    <property type="project" value="InterPro"/>
</dbReference>
<accession>A0A4Z0L510</accession>
<evidence type="ECO:0000256" key="3">
    <source>
        <dbReference type="ARBA" id="ARBA00023163"/>
    </source>
</evidence>
<dbReference type="InterPro" id="IPR018060">
    <property type="entry name" value="HTH_AraC"/>
</dbReference>
<organism evidence="5 6">
    <name type="scientific">Flavobacterium humi</name>
    <dbReference type="NCBI Taxonomy" id="2562683"/>
    <lineage>
        <taxon>Bacteria</taxon>
        <taxon>Pseudomonadati</taxon>
        <taxon>Bacteroidota</taxon>
        <taxon>Flavobacteriia</taxon>
        <taxon>Flavobacteriales</taxon>
        <taxon>Flavobacteriaceae</taxon>
        <taxon>Flavobacterium</taxon>
    </lineage>
</organism>
<dbReference type="GO" id="GO:0043565">
    <property type="term" value="F:sequence-specific DNA binding"/>
    <property type="evidence" value="ECO:0007669"/>
    <property type="project" value="InterPro"/>
</dbReference>
<feature type="domain" description="HTH araC/xylS-type" evidence="4">
    <location>
        <begin position="108"/>
        <end position="176"/>
    </location>
</feature>
<protein>
    <submittedName>
        <fullName evidence="5">AraC family transcriptional regulator</fullName>
    </submittedName>
</protein>
<dbReference type="InterPro" id="IPR018062">
    <property type="entry name" value="HTH_AraC-typ_CS"/>
</dbReference>
<evidence type="ECO:0000256" key="2">
    <source>
        <dbReference type="ARBA" id="ARBA00023125"/>
    </source>
</evidence>
<dbReference type="Pfam" id="PF12833">
    <property type="entry name" value="HTH_18"/>
    <property type="match status" value="1"/>
</dbReference>
<dbReference type="PANTHER" id="PTHR43280">
    <property type="entry name" value="ARAC-FAMILY TRANSCRIPTIONAL REGULATOR"/>
    <property type="match status" value="1"/>
</dbReference>
<evidence type="ECO:0000313" key="5">
    <source>
        <dbReference type="EMBL" id="TGD57048.1"/>
    </source>
</evidence>